<keyword evidence="2" id="KW-1185">Reference proteome</keyword>
<dbReference type="EMBL" id="JAKLJA010000025">
    <property type="protein sequence ID" value="MCG5076546.1"/>
    <property type="molecule type" value="Genomic_DNA"/>
</dbReference>
<dbReference type="RefSeq" id="WP_238466470.1">
    <property type="nucleotide sequence ID" value="NZ_JAKLJA010000025.1"/>
</dbReference>
<dbReference type="Pfam" id="PF07813">
    <property type="entry name" value="LTXXQ"/>
    <property type="match status" value="1"/>
</dbReference>
<protein>
    <submittedName>
        <fullName evidence="1">Spy/CpxP family protein refolding chaperone</fullName>
    </submittedName>
</protein>
<dbReference type="InterPro" id="IPR012899">
    <property type="entry name" value="LTXXQ"/>
</dbReference>
<dbReference type="GO" id="GO:0042597">
    <property type="term" value="C:periplasmic space"/>
    <property type="evidence" value="ECO:0007669"/>
    <property type="project" value="InterPro"/>
</dbReference>
<gene>
    <name evidence="1" type="ORF">L5014_24805</name>
</gene>
<dbReference type="AlphaFoldDB" id="A0A9X1RQU0"/>
<comment type="caution">
    <text evidence="1">The sequence shown here is derived from an EMBL/GenBank/DDBJ whole genome shotgun (WGS) entry which is preliminary data.</text>
</comment>
<sequence>MTVAAHTPIETRISSLHTRLQITAAQESLWQPFAQVMRDNAGKMDSLIQYRAANANSMNAVDDLRSYGQIVDAHADGIRKLTTTFQALYDSMSDVQKRNADLIFRSDHHHASKKG</sequence>
<accession>A0A9X1RQU0</accession>
<proteinExistence type="predicted"/>
<reference evidence="1" key="1">
    <citation type="submission" date="2022-01" db="EMBL/GenBank/DDBJ databases">
        <title>Genome sequence and assembly of Parabukholderia sp. RG36.</title>
        <authorList>
            <person name="Chhetri G."/>
        </authorList>
    </citation>
    <scope>NUCLEOTIDE SEQUENCE</scope>
    <source>
        <strain evidence="1">RG36</strain>
    </source>
</reference>
<evidence type="ECO:0000313" key="2">
    <source>
        <dbReference type="Proteomes" id="UP001139308"/>
    </source>
</evidence>
<evidence type="ECO:0000313" key="1">
    <source>
        <dbReference type="EMBL" id="MCG5076546.1"/>
    </source>
</evidence>
<organism evidence="1 2">
    <name type="scientific">Paraburkholderia tagetis</name>
    <dbReference type="NCBI Taxonomy" id="2913261"/>
    <lineage>
        <taxon>Bacteria</taxon>
        <taxon>Pseudomonadati</taxon>
        <taxon>Pseudomonadota</taxon>
        <taxon>Betaproteobacteria</taxon>
        <taxon>Burkholderiales</taxon>
        <taxon>Burkholderiaceae</taxon>
        <taxon>Paraburkholderia</taxon>
    </lineage>
</organism>
<name>A0A9X1RQU0_9BURK</name>
<dbReference type="Proteomes" id="UP001139308">
    <property type="component" value="Unassembled WGS sequence"/>
</dbReference>